<dbReference type="InterPro" id="IPR013424">
    <property type="entry name" value="Ice-binding_C"/>
</dbReference>
<proteinExistence type="predicted"/>
<evidence type="ECO:0000256" key="1">
    <source>
        <dbReference type="SAM" id="SignalP"/>
    </source>
</evidence>
<evidence type="ECO:0000313" key="4">
    <source>
        <dbReference type="Proteomes" id="UP000068447"/>
    </source>
</evidence>
<dbReference type="OrthoDB" id="7873034at2"/>
<organism evidence="3 4">
    <name type="scientific">Lacimicrobium alkaliphilum</name>
    <dbReference type="NCBI Taxonomy" id="1526571"/>
    <lineage>
        <taxon>Bacteria</taxon>
        <taxon>Pseudomonadati</taxon>
        <taxon>Pseudomonadota</taxon>
        <taxon>Gammaproteobacteria</taxon>
        <taxon>Alteromonadales</taxon>
        <taxon>Alteromonadaceae</taxon>
        <taxon>Lacimicrobium</taxon>
    </lineage>
</organism>
<accession>A0A0U3B0W8</accession>
<dbReference type="Pfam" id="PF07589">
    <property type="entry name" value="PEP-CTERM"/>
    <property type="match status" value="1"/>
</dbReference>
<gene>
    <name evidence="3" type="ORF">AT746_11990</name>
</gene>
<dbReference type="KEGG" id="lal:AT746_11990"/>
<dbReference type="NCBIfam" id="TIGR02595">
    <property type="entry name" value="PEP_CTERM"/>
    <property type="match status" value="1"/>
</dbReference>
<dbReference type="AlphaFoldDB" id="A0A0U3B0W8"/>
<keyword evidence="4" id="KW-1185">Reference proteome</keyword>
<protein>
    <recommendedName>
        <fullName evidence="2">Ice-binding protein C-terminal domain-containing protein</fullName>
    </recommendedName>
</protein>
<reference evidence="3 4" key="1">
    <citation type="submission" date="2015-12" db="EMBL/GenBank/DDBJ databases">
        <title>Complete genome of Lacimicrobium alkaliphilum KCTC 32984.</title>
        <authorList>
            <person name="Kim S.-G."/>
            <person name="Lee Y.-J."/>
        </authorList>
    </citation>
    <scope>NUCLEOTIDE SEQUENCE [LARGE SCALE GENOMIC DNA]</scope>
    <source>
        <strain evidence="3 4">YelD216</strain>
    </source>
</reference>
<evidence type="ECO:0000313" key="3">
    <source>
        <dbReference type="EMBL" id="ALS98920.1"/>
    </source>
</evidence>
<name>A0A0U3B0W8_9ALTE</name>
<dbReference type="EMBL" id="CP013650">
    <property type="protein sequence ID" value="ALS98920.1"/>
    <property type="molecule type" value="Genomic_DNA"/>
</dbReference>
<feature type="signal peptide" evidence="1">
    <location>
        <begin position="1"/>
        <end position="21"/>
    </location>
</feature>
<evidence type="ECO:0000259" key="2">
    <source>
        <dbReference type="Pfam" id="PF07589"/>
    </source>
</evidence>
<dbReference type="RefSeq" id="WP_062480622.1">
    <property type="nucleotide sequence ID" value="NZ_CP013650.1"/>
</dbReference>
<keyword evidence="1" id="KW-0732">Signal</keyword>
<feature type="domain" description="Ice-binding protein C-terminal" evidence="2">
    <location>
        <begin position="150"/>
        <end position="171"/>
    </location>
</feature>
<dbReference type="STRING" id="1526571.AT746_11990"/>
<feature type="chain" id="PRO_5006836390" description="Ice-binding protein C-terminal domain-containing protein" evidence="1">
    <location>
        <begin position="22"/>
        <end position="173"/>
    </location>
</feature>
<dbReference type="Proteomes" id="UP000068447">
    <property type="component" value="Chromosome"/>
</dbReference>
<sequence length="173" mass="17951">MKALKLALFGALMVVGGYANAGLIFQAGSYAYYEDDSGLEWVYASPCAGVGGCGSDVTLIDGFRFASELDWTTSFADVSELVAAFDLNNYNSAVCASAYFGSGYSHCDPTDVTSGYVWGAPVGIAANLATSQGGAAETFLVRGQAAVSNPIPEPATLFTLALGLLAMRLRKKA</sequence>